<keyword evidence="1" id="KW-0812">Transmembrane</keyword>
<gene>
    <name evidence="2" type="ORF">MARPO_0039s0044</name>
</gene>
<keyword evidence="1" id="KW-0472">Membrane</keyword>
<accession>A0A2R6X349</accession>
<keyword evidence="1" id="KW-1133">Transmembrane helix</keyword>
<dbReference type="EMBL" id="KZ772711">
    <property type="protein sequence ID" value="PTQ40537.1"/>
    <property type="molecule type" value="Genomic_DNA"/>
</dbReference>
<keyword evidence="3" id="KW-1185">Reference proteome</keyword>
<organism evidence="2 3">
    <name type="scientific">Marchantia polymorpha</name>
    <name type="common">Common liverwort</name>
    <name type="synonym">Marchantia aquatica</name>
    <dbReference type="NCBI Taxonomy" id="3197"/>
    <lineage>
        <taxon>Eukaryota</taxon>
        <taxon>Viridiplantae</taxon>
        <taxon>Streptophyta</taxon>
        <taxon>Embryophyta</taxon>
        <taxon>Marchantiophyta</taxon>
        <taxon>Marchantiopsida</taxon>
        <taxon>Marchantiidae</taxon>
        <taxon>Marchantiales</taxon>
        <taxon>Marchantiaceae</taxon>
        <taxon>Marchantia</taxon>
    </lineage>
</organism>
<evidence type="ECO:0000256" key="1">
    <source>
        <dbReference type="SAM" id="Phobius"/>
    </source>
</evidence>
<feature type="transmembrane region" description="Helical" evidence="1">
    <location>
        <begin position="53"/>
        <end position="77"/>
    </location>
</feature>
<feature type="transmembrane region" description="Helical" evidence="1">
    <location>
        <begin position="286"/>
        <end position="306"/>
    </location>
</feature>
<protein>
    <recommendedName>
        <fullName evidence="4">Transmembrane protein</fullName>
    </recommendedName>
</protein>
<name>A0A2R6X349_MARPO</name>
<proteinExistence type="predicted"/>
<sequence length="351" mass="39355">MSSDASSTTPDDSIQRMIHMRDEFYTDEGKTLCGLNRILVNQISKALRESVQLLIWIQFTLVLPAMLVFVCNLYNFLTLVPKLVPNADFPDADDATLARRKNYGLGILFGLAVAYFLLTINVLAAINYATGNIYKGHKVSFLDVLKALPGLWKGFLITTLWSSLLTYGALLVLWITASLTLYFSYQTTNGPFIVVMYMTTLFLLLAFVFVSTTFIPAVTAVANGVTCFEDCCGLKAFHKAMALLEDLWLIAFKGATFESISIRLVVIEIYMLSGFTGPSELEEIQLWTKLLVGGVMVLMLSIYMQASTMYWSLFYITCKIYHHESLEPRGSGQYERIVLNEIDSESVGERV</sequence>
<dbReference type="Gramene" id="Mp3g17500.1">
    <property type="protein sequence ID" value="Mp3g17500.1.cds"/>
    <property type="gene ID" value="Mp3g17500"/>
</dbReference>
<evidence type="ECO:0000313" key="2">
    <source>
        <dbReference type="EMBL" id="PTQ40537.1"/>
    </source>
</evidence>
<evidence type="ECO:0008006" key="4">
    <source>
        <dbReference type="Google" id="ProtNLM"/>
    </source>
</evidence>
<feature type="transmembrane region" description="Helical" evidence="1">
    <location>
        <begin position="167"/>
        <end position="185"/>
    </location>
</feature>
<evidence type="ECO:0000313" key="3">
    <source>
        <dbReference type="Proteomes" id="UP000244005"/>
    </source>
</evidence>
<dbReference type="AlphaFoldDB" id="A0A2R6X349"/>
<dbReference type="PANTHER" id="PTHR33133:SF1">
    <property type="entry name" value="EXPRESSED PROTEIN-RELATED"/>
    <property type="match status" value="1"/>
</dbReference>
<dbReference type="Proteomes" id="UP000244005">
    <property type="component" value="Unassembled WGS sequence"/>
</dbReference>
<dbReference type="OrthoDB" id="10330745at2759"/>
<reference evidence="3" key="1">
    <citation type="journal article" date="2017" name="Cell">
        <title>Insights into land plant evolution garnered from the Marchantia polymorpha genome.</title>
        <authorList>
            <person name="Bowman J.L."/>
            <person name="Kohchi T."/>
            <person name="Yamato K.T."/>
            <person name="Jenkins J."/>
            <person name="Shu S."/>
            <person name="Ishizaki K."/>
            <person name="Yamaoka S."/>
            <person name="Nishihama R."/>
            <person name="Nakamura Y."/>
            <person name="Berger F."/>
            <person name="Adam C."/>
            <person name="Aki S.S."/>
            <person name="Althoff F."/>
            <person name="Araki T."/>
            <person name="Arteaga-Vazquez M.A."/>
            <person name="Balasubrmanian S."/>
            <person name="Barry K."/>
            <person name="Bauer D."/>
            <person name="Boehm C.R."/>
            <person name="Briginshaw L."/>
            <person name="Caballero-Perez J."/>
            <person name="Catarino B."/>
            <person name="Chen F."/>
            <person name="Chiyoda S."/>
            <person name="Chovatia M."/>
            <person name="Davies K.M."/>
            <person name="Delmans M."/>
            <person name="Demura T."/>
            <person name="Dierschke T."/>
            <person name="Dolan L."/>
            <person name="Dorantes-Acosta A.E."/>
            <person name="Eklund D.M."/>
            <person name="Florent S.N."/>
            <person name="Flores-Sandoval E."/>
            <person name="Fujiyama A."/>
            <person name="Fukuzawa H."/>
            <person name="Galik B."/>
            <person name="Grimanelli D."/>
            <person name="Grimwood J."/>
            <person name="Grossniklaus U."/>
            <person name="Hamada T."/>
            <person name="Haseloff J."/>
            <person name="Hetherington A.J."/>
            <person name="Higo A."/>
            <person name="Hirakawa Y."/>
            <person name="Hundley H.N."/>
            <person name="Ikeda Y."/>
            <person name="Inoue K."/>
            <person name="Inoue S.I."/>
            <person name="Ishida S."/>
            <person name="Jia Q."/>
            <person name="Kakita M."/>
            <person name="Kanazawa T."/>
            <person name="Kawai Y."/>
            <person name="Kawashima T."/>
            <person name="Kennedy M."/>
            <person name="Kinose K."/>
            <person name="Kinoshita T."/>
            <person name="Kohara Y."/>
            <person name="Koide E."/>
            <person name="Komatsu K."/>
            <person name="Kopischke S."/>
            <person name="Kubo M."/>
            <person name="Kyozuka J."/>
            <person name="Lagercrantz U."/>
            <person name="Lin S.S."/>
            <person name="Lindquist E."/>
            <person name="Lipzen A.M."/>
            <person name="Lu C.W."/>
            <person name="De Luna E."/>
            <person name="Martienssen R.A."/>
            <person name="Minamino N."/>
            <person name="Mizutani M."/>
            <person name="Mizutani M."/>
            <person name="Mochizuki N."/>
            <person name="Monte I."/>
            <person name="Mosher R."/>
            <person name="Nagasaki H."/>
            <person name="Nakagami H."/>
            <person name="Naramoto S."/>
            <person name="Nishitani K."/>
            <person name="Ohtani M."/>
            <person name="Okamoto T."/>
            <person name="Okumura M."/>
            <person name="Phillips J."/>
            <person name="Pollak B."/>
            <person name="Reinders A."/>
            <person name="Rovekamp M."/>
            <person name="Sano R."/>
            <person name="Sawa S."/>
            <person name="Schmid M.W."/>
            <person name="Shirakawa M."/>
            <person name="Solano R."/>
            <person name="Spunde A."/>
            <person name="Suetsugu N."/>
            <person name="Sugano S."/>
            <person name="Sugiyama A."/>
            <person name="Sun R."/>
            <person name="Suzuki Y."/>
            <person name="Takenaka M."/>
            <person name="Takezawa D."/>
            <person name="Tomogane H."/>
            <person name="Tsuzuki M."/>
            <person name="Ueda T."/>
            <person name="Umeda M."/>
            <person name="Ward J.M."/>
            <person name="Watanabe Y."/>
            <person name="Yazaki K."/>
            <person name="Yokoyama R."/>
            <person name="Yoshitake Y."/>
            <person name="Yotsui I."/>
            <person name="Zachgo S."/>
            <person name="Schmutz J."/>
        </authorList>
    </citation>
    <scope>NUCLEOTIDE SEQUENCE [LARGE SCALE GENOMIC DNA]</scope>
    <source>
        <strain evidence="3">Tak-1</strain>
    </source>
</reference>
<feature type="transmembrane region" description="Helical" evidence="1">
    <location>
        <begin position="192"/>
        <end position="215"/>
    </location>
</feature>
<dbReference type="PANTHER" id="PTHR33133">
    <property type="entry name" value="OS08G0107100 PROTEIN-RELATED"/>
    <property type="match status" value="1"/>
</dbReference>
<feature type="transmembrane region" description="Helical" evidence="1">
    <location>
        <begin position="103"/>
        <end position="129"/>
    </location>
</feature>